<sequence>MDCIDTLKSIRVLLLTLLNDNDTCRNLTIAEIDQLTQMTCICESLLYDIARIRF</sequence>
<dbReference type="EMBL" id="MT141222">
    <property type="protein sequence ID" value="QJA56488.1"/>
    <property type="molecule type" value="Genomic_DNA"/>
</dbReference>
<dbReference type="EMBL" id="MT144230">
    <property type="protein sequence ID" value="QJA50996.1"/>
    <property type="molecule type" value="Genomic_DNA"/>
</dbReference>
<evidence type="ECO:0000313" key="1">
    <source>
        <dbReference type="EMBL" id="QJA50996.1"/>
    </source>
</evidence>
<evidence type="ECO:0000313" key="3">
    <source>
        <dbReference type="EMBL" id="QJA73947.1"/>
    </source>
</evidence>
<gene>
    <name evidence="3" type="ORF">MM415A02155_0008</name>
    <name evidence="2" type="ORF">MM415B01831_0008</name>
    <name evidence="1" type="ORF">TM448A01939_0007</name>
</gene>
<dbReference type="EMBL" id="MT142063">
    <property type="protein sequence ID" value="QJA73947.1"/>
    <property type="molecule type" value="Genomic_DNA"/>
</dbReference>
<organism evidence="1">
    <name type="scientific">viral metagenome</name>
    <dbReference type="NCBI Taxonomy" id="1070528"/>
    <lineage>
        <taxon>unclassified sequences</taxon>
        <taxon>metagenomes</taxon>
        <taxon>organismal metagenomes</taxon>
    </lineage>
</organism>
<proteinExistence type="predicted"/>
<reference evidence="1" key="1">
    <citation type="submission" date="2020-03" db="EMBL/GenBank/DDBJ databases">
        <title>The deep terrestrial virosphere.</title>
        <authorList>
            <person name="Holmfeldt K."/>
            <person name="Nilsson E."/>
            <person name="Simone D."/>
            <person name="Lopez-Fernandez M."/>
            <person name="Wu X."/>
            <person name="de Brujin I."/>
            <person name="Lundin D."/>
            <person name="Andersson A."/>
            <person name="Bertilsson S."/>
            <person name="Dopson M."/>
        </authorList>
    </citation>
    <scope>NUCLEOTIDE SEQUENCE</scope>
    <source>
        <strain evidence="3">MM415A02155</strain>
        <strain evidence="2">MM415B01831</strain>
        <strain evidence="1">TM448A01939</strain>
    </source>
</reference>
<protein>
    <submittedName>
        <fullName evidence="1">Uncharacterized protein</fullName>
    </submittedName>
</protein>
<accession>A0A6H1ZST2</accession>
<name>A0A6H1ZST2_9ZZZZ</name>
<dbReference type="AlphaFoldDB" id="A0A6H1ZST2"/>
<evidence type="ECO:0000313" key="2">
    <source>
        <dbReference type="EMBL" id="QJA56488.1"/>
    </source>
</evidence>